<feature type="compositionally biased region" description="Basic and acidic residues" evidence="1">
    <location>
        <begin position="187"/>
        <end position="200"/>
    </location>
</feature>
<dbReference type="Proteomes" id="UP001162060">
    <property type="component" value="Unassembled WGS sequence"/>
</dbReference>
<feature type="compositionally biased region" description="Low complexity" evidence="1">
    <location>
        <begin position="38"/>
        <end position="66"/>
    </location>
</feature>
<dbReference type="AlphaFoldDB" id="A0AAV1V1I3"/>
<evidence type="ECO:0000313" key="3">
    <source>
        <dbReference type="Proteomes" id="UP001162060"/>
    </source>
</evidence>
<protein>
    <submittedName>
        <fullName evidence="2">Uncharacterized protein</fullName>
    </submittedName>
</protein>
<evidence type="ECO:0000256" key="1">
    <source>
        <dbReference type="SAM" id="MobiDB-lite"/>
    </source>
</evidence>
<feature type="region of interest" description="Disordered" evidence="1">
    <location>
        <begin position="1"/>
        <end position="81"/>
    </location>
</feature>
<evidence type="ECO:0000313" key="2">
    <source>
        <dbReference type="EMBL" id="CAK7940137.1"/>
    </source>
</evidence>
<organism evidence="2 3">
    <name type="scientific">Peronospora matthiolae</name>
    <dbReference type="NCBI Taxonomy" id="2874970"/>
    <lineage>
        <taxon>Eukaryota</taxon>
        <taxon>Sar</taxon>
        <taxon>Stramenopiles</taxon>
        <taxon>Oomycota</taxon>
        <taxon>Peronosporomycetes</taxon>
        <taxon>Peronosporales</taxon>
        <taxon>Peronosporaceae</taxon>
        <taxon>Peronospora</taxon>
    </lineage>
</organism>
<dbReference type="EMBL" id="CAKLBY020000254">
    <property type="protein sequence ID" value="CAK7940137.1"/>
    <property type="molecule type" value="Genomic_DNA"/>
</dbReference>
<reference evidence="2" key="1">
    <citation type="submission" date="2024-01" db="EMBL/GenBank/DDBJ databases">
        <authorList>
            <person name="Webb A."/>
        </authorList>
    </citation>
    <scope>NUCLEOTIDE SEQUENCE</scope>
    <source>
        <strain evidence="2">Pm1</strain>
    </source>
</reference>
<feature type="compositionally biased region" description="Polar residues" evidence="1">
    <location>
        <begin position="1"/>
        <end position="10"/>
    </location>
</feature>
<feature type="compositionally biased region" description="Acidic residues" evidence="1">
    <location>
        <begin position="177"/>
        <end position="186"/>
    </location>
</feature>
<sequence length="474" mass="53371">MQFESFTQTMPKLMVTKQFQESDETESESEAQHEESDSCASESASSSEDSARSYCSSTVPPESSTSEQDEDEVRSENLSPATIVKKTRWYDAVKSEEGCEAHPTKKLRRVECSKRTNLSDSYLDKDREAEGSIPRSVRGLLKEENGGDELVDGDWQTQLSRDANARDTAVTVKTDEFADESDTDSDTEWRDNEWEHRVSTEDEDEEVISLGDVNQAKFVLRNITSRIPLVEETAIRRSVKLSGPPLEFATTHSDEYARKFRWPQHTRNLRDTNFLQDPIEILEDFELLTGARQPSPRPTTSHQLRPNGEAVPLESAFARIPRPMIALAAETLCRSSQKRKRNNSANEGGASLLPPASTLLGFARIGGQFSDHFVGSLIRSNGKALHGTDDELVCSLDKRCWSSLPTKKKPVANWRFILEHVQKTIGRCEGVCDVVCPAIAPETMDRIADRLMILYGYTMQHEDDDIFERAARRT</sequence>
<name>A0AAV1V1I3_9STRA</name>
<feature type="region of interest" description="Disordered" evidence="1">
    <location>
        <begin position="123"/>
        <end position="203"/>
    </location>
</feature>
<proteinExistence type="predicted"/>
<accession>A0AAV1V1I3</accession>
<comment type="caution">
    <text evidence="2">The sequence shown here is derived from an EMBL/GenBank/DDBJ whole genome shotgun (WGS) entry which is preliminary data.</text>
</comment>
<gene>
    <name evidence="2" type="ORF">PM001_LOCUS25287</name>
</gene>